<protein>
    <recommendedName>
        <fullName evidence="1">Ysc84 actin-binding domain-containing protein</fullName>
    </recommendedName>
</protein>
<comment type="caution">
    <text evidence="2">The sequence shown here is derived from an EMBL/GenBank/DDBJ whole genome shotgun (WGS) entry which is preliminary data.</text>
</comment>
<accession>A0A1V4AR01</accession>
<name>A0A1V4AR01_9BACT</name>
<feature type="domain" description="Ysc84 actin-binding" evidence="1">
    <location>
        <begin position="107"/>
        <end position="185"/>
    </location>
</feature>
<dbReference type="STRING" id="1004156.AYP45_14075"/>
<dbReference type="AlphaFoldDB" id="A0A1V4AR01"/>
<evidence type="ECO:0000313" key="2">
    <source>
        <dbReference type="EMBL" id="OOP55553.1"/>
    </source>
</evidence>
<proteinExistence type="predicted"/>
<reference evidence="2 3" key="1">
    <citation type="journal article" date="2017" name="Water Res.">
        <title>Discovery and metagenomic analysis of an anammox bacterial enrichment related to Candidatus "Brocadia caroliniensis" in a full-scale glycerol-fed nitritation-denitritation separate centrate treatment process.</title>
        <authorList>
            <person name="Park H."/>
            <person name="Brotto A.C."/>
            <person name="van Loosdrecht M.C."/>
            <person name="Chandran K."/>
        </authorList>
    </citation>
    <scope>NUCLEOTIDE SEQUENCE [LARGE SCALE GENOMIC DNA]</scope>
    <source>
        <strain evidence="2">26THWARD</strain>
    </source>
</reference>
<dbReference type="Pfam" id="PF04366">
    <property type="entry name" value="Ysc84"/>
    <property type="match status" value="1"/>
</dbReference>
<gene>
    <name evidence="2" type="ORF">AYP45_14075</name>
</gene>
<dbReference type="InterPro" id="IPR007461">
    <property type="entry name" value="Ysc84_actin-binding"/>
</dbReference>
<evidence type="ECO:0000313" key="3">
    <source>
        <dbReference type="Proteomes" id="UP000189681"/>
    </source>
</evidence>
<dbReference type="Proteomes" id="UP000189681">
    <property type="component" value="Unassembled WGS sequence"/>
</dbReference>
<evidence type="ECO:0000259" key="1">
    <source>
        <dbReference type="Pfam" id="PF04366"/>
    </source>
</evidence>
<organism evidence="2 3">
    <name type="scientific">Candidatus Brocadia carolinensis</name>
    <dbReference type="NCBI Taxonomy" id="1004156"/>
    <lineage>
        <taxon>Bacteria</taxon>
        <taxon>Pseudomonadati</taxon>
        <taxon>Planctomycetota</taxon>
        <taxon>Candidatus Brocadiia</taxon>
        <taxon>Candidatus Brocadiales</taxon>
        <taxon>Candidatus Brocadiaceae</taxon>
        <taxon>Candidatus Brocadia</taxon>
    </lineage>
</organism>
<sequence length="189" mass="20137">MKKLLITKLIAFSLVNIITGTLLAGWIPSASETAEDKDAKITNSEVSRVIAHFKNHYPYLDIYFEKAYGYAVFPTVTKGGIGIGAAHGNGEVYEKGKFIGTADMIQVTLGAQFGGQQYSEIVFFKDKNTLDDFKANKVKLGAQASAIAATAGVSADAAYSAGVAIATLSKAGFMYEASIGGQRFTFKPK</sequence>
<dbReference type="EMBL" id="AYTS01000133">
    <property type="protein sequence ID" value="OOP55553.1"/>
    <property type="molecule type" value="Genomic_DNA"/>
</dbReference>